<protein>
    <submittedName>
        <fullName evidence="2">Putative secreted protein</fullName>
    </submittedName>
</protein>
<organism evidence="2">
    <name type="scientific">Ixodes ricinus</name>
    <name type="common">Common tick</name>
    <name type="synonym">Acarus ricinus</name>
    <dbReference type="NCBI Taxonomy" id="34613"/>
    <lineage>
        <taxon>Eukaryota</taxon>
        <taxon>Metazoa</taxon>
        <taxon>Ecdysozoa</taxon>
        <taxon>Arthropoda</taxon>
        <taxon>Chelicerata</taxon>
        <taxon>Arachnida</taxon>
        <taxon>Acari</taxon>
        <taxon>Parasitiformes</taxon>
        <taxon>Ixodida</taxon>
        <taxon>Ixodoidea</taxon>
        <taxon>Ixodidae</taxon>
        <taxon>Ixodinae</taxon>
        <taxon>Ixodes</taxon>
    </lineage>
</organism>
<accession>A0A6B0UFR7</accession>
<dbReference type="EMBL" id="GIFC01005812">
    <property type="protein sequence ID" value="MXU87895.1"/>
    <property type="molecule type" value="Transcribed_RNA"/>
</dbReference>
<evidence type="ECO:0000256" key="1">
    <source>
        <dbReference type="SAM" id="SignalP"/>
    </source>
</evidence>
<feature type="chain" id="PRO_5025605433" evidence="1">
    <location>
        <begin position="19"/>
        <end position="99"/>
    </location>
</feature>
<keyword evidence="1" id="KW-0732">Signal</keyword>
<dbReference type="AlphaFoldDB" id="A0A6B0UFR7"/>
<feature type="signal peptide" evidence="1">
    <location>
        <begin position="1"/>
        <end position="18"/>
    </location>
</feature>
<evidence type="ECO:0000313" key="2">
    <source>
        <dbReference type="EMBL" id="MXU87895.1"/>
    </source>
</evidence>
<reference evidence="2" key="1">
    <citation type="submission" date="2019-12" db="EMBL/GenBank/DDBJ databases">
        <title>An insight into the sialome of adult female Ixodes ricinus ticks feeding for 6 days.</title>
        <authorList>
            <person name="Perner J."/>
            <person name="Ribeiro J.M.C."/>
        </authorList>
    </citation>
    <scope>NUCLEOTIDE SEQUENCE</scope>
    <source>
        <strain evidence="2">Semi-engorged</strain>
        <tissue evidence="2">Salivary glands</tissue>
    </source>
</reference>
<proteinExistence type="predicted"/>
<sequence>MSKTRIALFLLLLSQTEQNVRNSTRNSVCQNFCSLNVVQTNQPTEYPGIINTTLILIKSNPRFFFSFIDRYVFVPTIGHLVKPVFWPQILDAYMPCYTG</sequence>
<name>A0A6B0UFR7_IXORI</name>